<feature type="domain" description="Choline/carnitine acyltransferase" evidence="3">
    <location>
        <begin position="15"/>
        <end position="255"/>
    </location>
</feature>
<dbReference type="PANTHER" id="PTHR22589">
    <property type="entry name" value="CARNITINE O-ACYLTRANSFERASE"/>
    <property type="match status" value="1"/>
</dbReference>
<dbReference type="Proteomes" id="UP001235939">
    <property type="component" value="Chromosome 15"/>
</dbReference>
<name>A0ABY6LAH5_9ARAC</name>
<evidence type="ECO:0000256" key="2">
    <source>
        <dbReference type="SAM" id="MobiDB-lite"/>
    </source>
</evidence>
<evidence type="ECO:0000256" key="1">
    <source>
        <dbReference type="ARBA" id="ARBA00005232"/>
    </source>
</evidence>
<evidence type="ECO:0000313" key="5">
    <source>
        <dbReference type="Proteomes" id="UP001235939"/>
    </source>
</evidence>
<dbReference type="InterPro" id="IPR000542">
    <property type="entry name" value="Carn_acyl_trans"/>
</dbReference>
<keyword evidence="5" id="KW-1185">Reference proteome</keyword>
<reference evidence="4 5" key="1">
    <citation type="submission" date="2022-01" db="EMBL/GenBank/DDBJ databases">
        <title>A chromosomal length assembly of Cordylochernes scorpioides.</title>
        <authorList>
            <person name="Zeh D."/>
            <person name="Zeh J."/>
        </authorList>
    </citation>
    <scope>NUCLEOTIDE SEQUENCE [LARGE SCALE GENOMIC DNA]</scope>
    <source>
        <strain evidence="4">IN4F17</strain>
        <tissue evidence="4">Whole Body</tissue>
    </source>
</reference>
<dbReference type="SUPFAM" id="SSF52777">
    <property type="entry name" value="CoA-dependent acyltransferases"/>
    <property type="match status" value="1"/>
</dbReference>
<dbReference type="Pfam" id="PF00755">
    <property type="entry name" value="Carn_acyltransf"/>
    <property type="match status" value="1"/>
</dbReference>
<comment type="similarity">
    <text evidence="1">Belongs to the carnitine/choline acetyltransferase family.</text>
</comment>
<dbReference type="InterPro" id="IPR023213">
    <property type="entry name" value="CAT-like_dom_sf"/>
</dbReference>
<accession>A0ABY6LAH5</accession>
<evidence type="ECO:0000259" key="3">
    <source>
        <dbReference type="Pfam" id="PF00755"/>
    </source>
</evidence>
<gene>
    <name evidence="4" type="ORF">LAZ67_15001053</name>
</gene>
<feature type="region of interest" description="Disordered" evidence="2">
    <location>
        <begin position="1"/>
        <end position="22"/>
    </location>
</feature>
<dbReference type="EMBL" id="CP092877">
    <property type="protein sequence ID" value="UYV77452.1"/>
    <property type="molecule type" value="Genomic_DNA"/>
</dbReference>
<dbReference type="Gene3D" id="3.30.559.10">
    <property type="entry name" value="Chloramphenicol acetyltransferase-like domain"/>
    <property type="match status" value="1"/>
</dbReference>
<dbReference type="PANTHER" id="PTHR22589:SF103">
    <property type="entry name" value="CARNITINE O-ACETYL-TRANSFERASE, ISOFORM A-RELATED"/>
    <property type="match status" value="1"/>
</dbReference>
<evidence type="ECO:0000313" key="4">
    <source>
        <dbReference type="EMBL" id="UYV77452.1"/>
    </source>
</evidence>
<dbReference type="InterPro" id="IPR039551">
    <property type="entry name" value="Cho/carn_acyl_trans"/>
</dbReference>
<proteinExistence type="inferred from homology"/>
<sequence>MFGTRGMNRDAHTPDYSAPSHLPPPSRLVFHISPEIRNDLEAAKKNLEDLIKDLQLRAFVYRGYGKDFIKSQKMSPDSFIQMALQLSFYRLHGVPAPTYESASTRQFLHGRTETIRSCSHQALDFCRQWLDRSTDPRDRIVSLRTAVDAHKKYALESGKGLGVDRYLLGLRKLAAANGIELPELFQDRSYSASTHFRLSTSQVASSHWSYTCYGPGVTDGYGCCYNPFPRYINFAASAFRSCPETDAEKFHEALETSLEELHQTLSHFQQSKL</sequence>
<organism evidence="4 5">
    <name type="scientific">Cordylochernes scorpioides</name>
    <dbReference type="NCBI Taxonomy" id="51811"/>
    <lineage>
        <taxon>Eukaryota</taxon>
        <taxon>Metazoa</taxon>
        <taxon>Ecdysozoa</taxon>
        <taxon>Arthropoda</taxon>
        <taxon>Chelicerata</taxon>
        <taxon>Arachnida</taxon>
        <taxon>Pseudoscorpiones</taxon>
        <taxon>Cheliferoidea</taxon>
        <taxon>Chernetidae</taxon>
        <taxon>Cordylochernes</taxon>
    </lineage>
</organism>
<protein>
    <submittedName>
        <fullName evidence="4">CRAT</fullName>
    </submittedName>
</protein>